<feature type="transmembrane region" description="Helical" evidence="2">
    <location>
        <begin position="170"/>
        <end position="189"/>
    </location>
</feature>
<keyword evidence="2" id="KW-0472">Membrane</keyword>
<protein>
    <submittedName>
        <fullName evidence="3">Uncharacterized protein</fullName>
    </submittedName>
</protein>
<dbReference type="AlphaFoldDB" id="A0AAN2YW12"/>
<sequence length="213" mass="24804">MFVGFSKNLGNGFRIGIGYNLNNNKPSKRDNDREEFVSKVLSEIKNLFQEICNKLNISQETFKFAIEQNCQIEITDILTENNSKKMSEISDIFSNISELIEKVSFSKSLSTETKEKITDLIFKSKKIIFTLESENDLEQRLISLLSEKLQKEEKKIRKMIKKMNGKKKKIGCLTYIVLFFIFMLIISFITHEDKTNNLEHSKVEHSNVDKKTK</sequence>
<name>A0AAN2YW12_CAMJU</name>
<dbReference type="RefSeq" id="WP_002897587.1">
    <property type="nucleotide sequence ID" value="NZ_AP028413.1"/>
</dbReference>
<evidence type="ECO:0000256" key="2">
    <source>
        <dbReference type="SAM" id="Phobius"/>
    </source>
</evidence>
<evidence type="ECO:0000256" key="1">
    <source>
        <dbReference type="SAM" id="Coils"/>
    </source>
</evidence>
<dbReference type="Proteomes" id="UP000865592">
    <property type="component" value="Unassembled WGS sequence"/>
</dbReference>
<evidence type="ECO:0000313" key="3">
    <source>
        <dbReference type="EMBL" id="OEY03387.1"/>
    </source>
</evidence>
<accession>A0AAN2YW12</accession>
<gene>
    <name evidence="3" type="ORF">A0K99_02900</name>
</gene>
<feature type="coiled-coil region" evidence="1">
    <location>
        <begin position="134"/>
        <end position="169"/>
    </location>
</feature>
<evidence type="ECO:0000313" key="4">
    <source>
        <dbReference type="Proteomes" id="UP000865592"/>
    </source>
</evidence>
<comment type="caution">
    <text evidence="3">The sequence shown here is derived from an EMBL/GenBank/DDBJ whole genome shotgun (WGS) entry which is preliminary data.</text>
</comment>
<organism evidence="3 4">
    <name type="scientific">Campylobacter jejuni</name>
    <dbReference type="NCBI Taxonomy" id="197"/>
    <lineage>
        <taxon>Bacteria</taxon>
        <taxon>Pseudomonadati</taxon>
        <taxon>Campylobacterota</taxon>
        <taxon>Epsilonproteobacteria</taxon>
        <taxon>Campylobacterales</taxon>
        <taxon>Campylobacteraceae</taxon>
        <taxon>Campylobacter</taxon>
    </lineage>
</organism>
<keyword evidence="2" id="KW-1133">Transmembrane helix</keyword>
<proteinExistence type="predicted"/>
<keyword evidence="1" id="KW-0175">Coiled coil</keyword>
<reference evidence="3 4" key="1">
    <citation type="submission" date="2016-09" db="EMBL/GenBank/DDBJ databases">
        <title>Campylobacter genomics.</title>
        <authorList>
            <person name="Weis A.M."/>
            <person name="Weimer B.C."/>
            <person name="Gilpin B."/>
            <person name="Huang B.C."/>
            <person name="Kong N."/>
        </authorList>
    </citation>
    <scope>NUCLEOTIDE SEQUENCE [LARGE SCALE GENOMIC DNA]</scope>
    <source>
        <strain evidence="3 4">BCW_4735</strain>
    </source>
</reference>
<keyword evidence="2" id="KW-0812">Transmembrane</keyword>
<dbReference type="EMBL" id="MKBD01000005">
    <property type="protein sequence ID" value="OEY03387.1"/>
    <property type="molecule type" value="Genomic_DNA"/>
</dbReference>